<dbReference type="GO" id="GO:0050313">
    <property type="term" value="F:sulfur dioxygenase activity"/>
    <property type="evidence" value="ECO:0007669"/>
    <property type="project" value="InterPro"/>
</dbReference>
<evidence type="ECO:0000313" key="3">
    <source>
        <dbReference type="EMBL" id="GGE26381.1"/>
    </source>
</evidence>
<feature type="domain" description="Rhodanese" evidence="2">
    <location>
        <begin position="277"/>
        <end position="368"/>
    </location>
</feature>
<keyword evidence="3" id="KW-0378">Hydrolase</keyword>
<proteinExistence type="predicted"/>
<dbReference type="EMBL" id="BMHQ01000012">
    <property type="protein sequence ID" value="GGE26381.1"/>
    <property type="molecule type" value="Genomic_DNA"/>
</dbReference>
<dbReference type="SUPFAM" id="SSF56281">
    <property type="entry name" value="Metallo-hydrolase/oxidoreductase"/>
    <property type="match status" value="1"/>
</dbReference>
<dbReference type="InterPro" id="IPR044528">
    <property type="entry name" value="POD-like_MBL-fold"/>
</dbReference>
<sequence>MLLRYFTNDSLAHASYLVGCQATGEALVVDPGRDITPYVETARAEGLRIVAAAETHIHADYVSGARELGHRLGARLYLSGEGGAAYPYVNELDHVLVKDVDTFHIGRLRLEVMHTPGHTPEHVSFVLTDGGAEHPMGIFTGDFVFAGDVGRPDLLEKSVGIQGSAEKGARQMFRSLERFKKLPDYLQVWPAHRAGSACGKSLGAVPSSTVGYEKLFNWALHHKEEKAFVEALLEGQPEPPAYFAEMKRMNREGPRLLEDVADPQPYQADPDKVRTWLDEQVTLLDLRSANRFADGHIPGSINIPFNRSFVQWAGWLVDSKRPIVLIIAEQQREEALRQLRSIGLDHVKGVFDPEIVSAWKESGRRLSTYRSVDPETAASKIEKGEVDILDVRTQQEWNEGRIPGARRILLGHLPDQAEKISGDKPVMVYCKAGGRSAIASSILSARGIPVINMSGGFDQWRKKGLPQEKE</sequence>
<dbReference type="InterPro" id="IPR036873">
    <property type="entry name" value="Rhodanese-like_dom_sf"/>
</dbReference>
<keyword evidence="1" id="KW-0479">Metal-binding</keyword>
<comment type="caution">
    <text evidence="3">The sequence shown here is derived from an EMBL/GenBank/DDBJ whole genome shotgun (WGS) entry which is preliminary data.</text>
</comment>
<feature type="domain" description="Rhodanese" evidence="2">
    <location>
        <begin position="382"/>
        <end position="469"/>
    </location>
</feature>
<dbReference type="SMART" id="SM00450">
    <property type="entry name" value="RHOD"/>
    <property type="match status" value="2"/>
</dbReference>
<evidence type="ECO:0000313" key="4">
    <source>
        <dbReference type="Proteomes" id="UP000625210"/>
    </source>
</evidence>
<dbReference type="SUPFAM" id="SSF52821">
    <property type="entry name" value="Rhodanese/Cell cycle control phosphatase"/>
    <property type="match status" value="2"/>
</dbReference>
<dbReference type="RefSeq" id="WP_188648771.1">
    <property type="nucleotide sequence ID" value="NZ_BMHQ01000012.1"/>
</dbReference>
<reference evidence="3" key="2">
    <citation type="submission" date="2020-09" db="EMBL/GenBank/DDBJ databases">
        <authorList>
            <person name="Sun Q."/>
            <person name="Zhou Y."/>
        </authorList>
    </citation>
    <scope>NUCLEOTIDE SEQUENCE</scope>
    <source>
        <strain evidence="3">CGMCC 1.15179</strain>
    </source>
</reference>
<dbReference type="CDD" id="cd00158">
    <property type="entry name" value="RHOD"/>
    <property type="match status" value="2"/>
</dbReference>
<name>A0A8J2VDJ8_9BACL</name>
<dbReference type="PANTHER" id="PTHR43084">
    <property type="entry name" value="PERSULFIDE DIOXYGENASE ETHE1"/>
    <property type="match status" value="1"/>
</dbReference>
<dbReference type="Gene3D" id="3.60.15.10">
    <property type="entry name" value="Ribonuclease Z/Hydroxyacylglutathione hydrolase-like"/>
    <property type="match status" value="1"/>
</dbReference>
<dbReference type="GO" id="GO:0070813">
    <property type="term" value="P:hydrogen sulfide metabolic process"/>
    <property type="evidence" value="ECO:0007669"/>
    <property type="project" value="TreeGrafter"/>
</dbReference>
<dbReference type="Pfam" id="PF00581">
    <property type="entry name" value="Rhodanese"/>
    <property type="match status" value="2"/>
</dbReference>
<reference evidence="3" key="1">
    <citation type="journal article" date="2014" name="Int. J. Syst. Evol. Microbiol.">
        <title>Complete genome sequence of Corynebacterium casei LMG S-19264T (=DSM 44701T), isolated from a smear-ripened cheese.</title>
        <authorList>
            <consortium name="US DOE Joint Genome Institute (JGI-PGF)"/>
            <person name="Walter F."/>
            <person name="Albersmeier A."/>
            <person name="Kalinowski J."/>
            <person name="Ruckert C."/>
        </authorList>
    </citation>
    <scope>NUCLEOTIDE SEQUENCE</scope>
    <source>
        <strain evidence="3">CGMCC 1.15179</strain>
    </source>
</reference>
<dbReference type="GO" id="GO:0016787">
    <property type="term" value="F:hydrolase activity"/>
    <property type="evidence" value="ECO:0007669"/>
    <property type="project" value="UniProtKB-KW"/>
</dbReference>
<dbReference type="PROSITE" id="PS50206">
    <property type="entry name" value="RHODANESE_3"/>
    <property type="match status" value="2"/>
</dbReference>
<keyword evidence="4" id="KW-1185">Reference proteome</keyword>
<protein>
    <submittedName>
        <fullName evidence="3">Zn-dependent hydrolase</fullName>
    </submittedName>
</protein>
<dbReference type="PANTHER" id="PTHR43084:SF1">
    <property type="entry name" value="PERSULFIDE DIOXYGENASE ETHE1, MITOCHONDRIAL"/>
    <property type="match status" value="1"/>
</dbReference>
<dbReference type="SMART" id="SM00849">
    <property type="entry name" value="Lactamase_B"/>
    <property type="match status" value="1"/>
</dbReference>
<dbReference type="InterPro" id="IPR051682">
    <property type="entry name" value="Mito_Persulfide_Diox"/>
</dbReference>
<dbReference type="InterPro" id="IPR036866">
    <property type="entry name" value="RibonucZ/Hydroxyglut_hydro"/>
</dbReference>
<dbReference type="CDD" id="cd07724">
    <property type="entry name" value="POD-like_MBL-fold"/>
    <property type="match status" value="1"/>
</dbReference>
<dbReference type="InterPro" id="IPR001763">
    <property type="entry name" value="Rhodanese-like_dom"/>
</dbReference>
<dbReference type="GO" id="GO:0046872">
    <property type="term" value="F:metal ion binding"/>
    <property type="evidence" value="ECO:0007669"/>
    <property type="project" value="UniProtKB-KW"/>
</dbReference>
<dbReference type="Proteomes" id="UP000625210">
    <property type="component" value="Unassembled WGS sequence"/>
</dbReference>
<gene>
    <name evidence="3" type="ORF">GCM10011571_30730</name>
</gene>
<accession>A0A8J2VDJ8</accession>
<evidence type="ECO:0000256" key="1">
    <source>
        <dbReference type="ARBA" id="ARBA00022723"/>
    </source>
</evidence>
<dbReference type="GO" id="GO:0006749">
    <property type="term" value="P:glutathione metabolic process"/>
    <property type="evidence" value="ECO:0007669"/>
    <property type="project" value="InterPro"/>
</dbReference>
<dbReference type="AlphaFoldDB" id="A0A8J2VDJ8"/>
<dbReference type="InterPro" id="IPR001279">
    <property type="entry name" value="Metallo-B-lactamas"/>
</dbReference>
<dbReference type="Gene3D" id="3.40.250.10">
    <property type="entry name" value="Rhodanese-like domain"/>
    <property type="match status" value="2"/>
</dbReference>
<organism evidence="3 4">
    <name type="scientific">Marinithermofilum abyssi</name>
    <dbReference type="NCBI Taxonomy" id="1571185"/>
    <lineage>
        <taxon>Bacteria</taxon>
        <taxon>Bacillati</taxon>
        <taxon>Bacillota</taxon>
        <taxon>Bacilli</taxon>
        <taxon>Bacillales</taxon>
        <taxon>Thermoactinomycetaceae</taxon>
        <taxon>Marinithermofilum</taxon>
    </lineage>
</organism>
<dbReference type="FunFam" id="3.60.15.10:FF:000030">
    <property type="entry name" value="Metallo-beta-lactamase family protein"/>
    <property type="match status" value="1"/>
</dbReference>
<evidence type="ECO:0000259" key="2">
    <source>
        <dbReference type="PROSITE" id="PS50206"/>
    </source>
</evidence>
<dbReference type="Pfam" id="PF00753">
    <property type="entry name" value="Lactamase_B"/>
    <property type="match status" value="1"/>
</dbReference>